<comment type="caution">
    <text evidence="1">The sequence shown here is derived from an EMBL/GenBank/DDBJ whole genome shotgun (WGS) entry which is preliminary data.</text>
</comment>
<keyword evidence="2" id="KW-1185">Reference proteome</keyword>
<dbReference type="Gene3D" id="2.120.10.30">
    <property type="entry name" value="TolB, C-terminal domain"/>
    <property type="match status" value="1"/>
</dbReference>
<dbReference type="OrthoDB" id="5307922at2759"/>
<accession>A0A834G972</accession>
<dbReference type="AlphaFoldDB" id="A0A834G972"/>
<dbReference type="Proteomes" id="UP000626092">
    <property type="component" value="Unassembled WGS sequence"/>
</dbReference>
<reference evidence="1" key="1">
    <citation type="submission" date="2019-11" db="EMBL/GenBank/DDBJ databases">
        <authorList>
            <person name="Liu Y."/>
            <person name="Hou J."/>
            <person name="Li T.-Q."/>
            <person name="Guan C.-H."/>
            <person name="Wu X."/>
            <person name="Wu H.-Z."/>
            <person name="Ling F."/>
            <person name="Zhang R."/>
            <person name="Shi X.-G."/>
            <person name="Ren J.-P."/>
            <person name="Chen E.-F."/>
            <person name="Sun J.-M."/>
        </authorList>
    </citation>
    <scope>NUCLEOTIDE SEQUENCE</scope>
    <source>
        <strain evidence="1">Adult_tree_wgs_1</strain>
        <tissue evidence="1">Leaves</tissue>
    </source>
</reference>
<protein>
    <submittedName>
        <fullName evidence="1">Uncharacterized protein</fullName>
    </submittedName>
</protein>
<evidence type="ECO:0000313" key="1">
    <source>
        <dbReference type="EMBL" id="KAF7129085.1"/>
    </source>
</evidence>
<dbReference type="InterPro" id="IPR011042">
    <property type="entry name" value="6-blade_b-propeller_TolB-like"/>
</dbReference>
<dbReference type="EMBL" id="WJXA01000010">
    <property type="protein sequence ID" value="KAF7129085.1"/>
    <property type="molecule type" value="Genomic_DNA"/>
</dbReference>
<proteinExistence type="predicted"/>
<name>A0A834G972_RHOSS</name>
<gene>
    <name evidence="1" type="ORF">RHSIM_Rhsim10G0061800</name>
</gene>
<organism evidence="1 2">
    <name type="scientific">Rhododendron simsii</name>
    <name type="common">Sims's rhododendron</name>
    <dbReference type="NCBI Taxonomy" id="118357"/>
    <lineage>
        <taxon>Eukaryota</taxon>
        <taxon>Viridiplantae</taxon>
        <taxon>Streptophyta</taxon>
        <taxon>Embryophyta</taxon>
        <taxon>Tracheophyta</taxon>
        <taxon>Spermatophyta</taxon>
        <taxon>Magnoliopsida</taxon>
        <taxon>eudicotyledons</taxon>
        <taxon>Gunneridae</taxon>
        <taxon>Pentapetalae</taxon>
        <taxon>asterids</taxon>
        <taxon>Ericales</taxon>
        <taxon>Ericaceae</taxon>
        <taxon>Ericoideae</taxon>
        <taxon>Rhodoreae</taxon>
        <taxon>Rhododendron</taxon>
    </lineage>
</organism>
<sequence length="199" mass="22702">MVGKALLKLPLSCKKLQYLLGGKPHATAMRLSERGEILEVLEDREGKSLRFIREVEENKGKLWIGGTFYTKDLIFHFAMEITQACAPRWELQREPRIAQFFGAFSGMIKEDGSVVSWEKFLARHVLNQSPDKRLEIIRSHNLKGDTQGQDELIILHDAGCSEDRSPGLNKDYSSPCNNLSSNCIVQWLLILCLRFNPKK</sequence>
<evidence type="ECO:0000313" key="2">
    <source>
        <dbReference type="Proteomes" id="UP000626092"/>
    </source>
</evidence>